<feature type="region of interest" description="Disordered" evidence="2">
    <location>
        <begin position="399"/>
        <end position="419"/>
    </location>
</feature>
<feature type="compositionally biased region" description="Polar residues" evidence="2">
    <location>
        <begin position="565"/>
        <end position="580"/>
    </location>
</feature>
<feature type="region of interest" description="Disordered" evidence="2">
    <location>
        <begin position="543"/>
        <end position="595"/>
    </location>
</feature>
<dbReference type="PANTHER" id="PTHR47942">
    <property type="entry name" value="TETRATRICOPEPTIDE REPEAT (TPR)-LIKE SUPERFAMILY PROTEIN-RELATED"/>
    <property type="match status" value="1"/>
</dbReference>
<reference evidence="3" key="1">
    <citation type="journal article" date="2020" name="Nat. Commun.">
        <title>Large-scale genome sequencing of mycorrhizal fungi provides insights into the early evolution of symbiotic traits.</title>
        <authorList>
            <person name="Miyauchi S."/>
            <person name="Kiss E."/>
            <person name="Kuo A."/>
            <person name="Drula E."/>
            <person name="Kohler A."/>
            <person name="Sanchez-Garcia M."/>
            <person name="Morin E."/>
            <person name="Andreopoulos B."/>
            <person name="Barry K.W."/>
            <person name="Bonito G."/>
            <person name="Buee M."/>
            <person name="Carver A."/>
            <person name="Chen C."/>
            <person name="Cichocki N."/>
            <person name="Clum A."/>
            <person name="Culley D."/>
            <person name="Crous P.W."/>
            <person name="Fauchery L."/>
            <person name="Girlanda M."/>
            <person name="Hayes R.D."/>
            <person name="Keri Z."/>
            <person name="LaButti K."/>
            <person name="Lipzen A."/>
            <person name="Lombard V."/>
            <person name="Magnuson J."/>
            <person name="Maillard F."/>
            <person name="Murat C."/>
            <person name="Nolan M."/>
            <person name="Ohm R.A."/>
            <person name="Pangilinan J."/>
            <person name="Pereira M.F."/>
            <person name="Perotto S."/>
            <person name="Peter M."/>
            <person name="Pfister S."/>
            <person name="Riley R."/>
            <person name="Sitrit Y."/>
            <person name="Stielow J.B."/>
            <person name="Szollosi G."/>
            <person name="Zifcakova L."/>
            <person name="Stursova M."/>
            <person name="Spatafora J.W."/>
            <person name="Tedersoo L."/>
            <person name="Vaario L.M."/>
            <person name="Yamada A."/>
            <person name="Yan M."/>
            <person name="Wang P."/>
            <person name="Xu J."/>
            <person name="Bruns T."/>
            <person name="Baldrian P."/>
            <person name="Vilgalys R."/>
            <person name="Dunand C."/>
            <person name="Henrissat B."/>
            <person name="Grigoriev I.V."/>
            <person name="Hibbett D."/>
            <person name="Nagy L.G."/>
            <person name="Martin F.M."/>
        </authorList>
    </citation>
    <scope>NUCLEOTIDE SEQUENCE</scope>
    <source>
        <strain evidence="3">UP504</strain>
    </source>
</reference>
<name>A0A9P6DZV2_9AGAM</name>
<dbReference type="InterPro" id="IPR002885">
    <property type="entry name" value="PPR_rpt"/>
</dbReference>
<evidence type="ECO:0000256" key="2">
    <source>
        <dbReference type="SAM" id="MobiDB-lite"/>
    </source>
</evidence>
<evidence type="ECO:0000256" key="1">
    <source>
        <dbReference type="ARBA" id="ARBA00022737"/>
    </source>
</evidence>
<organism evidence="3 4">
    <name type="scientific">Hydnum rufescens UP504</name>
    <dbReference type="NCBI Taxonomy" id="1448309"/>
    <lineage>
        <taxon>Eukaryota</taxon>
        <taxon>Fungi</taxon>
        <taxon>Dikarya</taxon>
        <taxon>Basidiomycota</taxon>
        <taxon>Agaricomycotina</taxon>
        <taxon>Agaricomycetes</taxon>
        <taxon>Cantharellales</taxon>
        <taxon>Hydnaceae</taxon>
        <taxon>Hydnum</taxon>
    </lineage>
</organism>
<dbReference type="OrthoDB" id="2554293at2759"/>
<evidence type="ECO:0008006" key="5">
    <source>
        <dbReference type="Google" id="ProtNLM"/>
    </source>
</evidence>
<dbReference type="EMBL" id="MU128910">
    <property type="protein sequence ID" value="KAF9520926.1"/>
    <property type="molecule type" value="Genomic_DNA"/>
</dbReference>
<dbReference type="PANTHER" id="PTHR47942:SF63">
    <property type="entry name" value="PENTATRICOPEPTIDE REPEAT-CONTAINING PROTEIN"/>
    <property type="match status" value="1"/>
</dbReference>
<evidence type="ECO:0000313" key="4">
    <source>
        <dbReference type="Proteomes" id="UP000886523"/>
    </source>
</evidence>
<comment type="caution">
    <text evidence="3">The sequence shown here is derived from an EMBL/GenBank/DDBJ whole genome shotgun (WGS) entry which is preliminary data.</text>
</comment>
<feature type="compositionally biased region" description="Low complexity" evidence="2">
    <location>
        <begin position="554"/>
        <end position="564"/>
    </location>
</feature>
<keyword evidence="4" id="KW-1185">Reference proteome</keyword>
<dbReference type="InterPro" id="IPR051222">
    <property type="entry name" value="PPR/CCM1_RNA-binding"/>
</dbReference>
<dbReference type="Pfam" id="PF01535">
    <property type="entry name" value="PPR"/>
    <property type="match status" value="1"/>
</dbReference>
<keyword evidence="1" id="KW-0677">Repeat</keyword>
<dbReference type="AlphaFoldDB" id="A0A9P6DZV2"/>
<feature type="region of interest" description="Disordered" evidence="2">
    <location>
        <begin position="223"/>
        <end position="251"/>
    </location>
</feature>
<accession>A0A9P6DZV2</accession>
<proteinExistence type="predicted"/>
<protein>
    <recommendedName>
        <fullName evidence="5">Pentatricopeptide repeat-containing protein</fullName>
    </recommendedName>
</protein>
<gene>
    <name evidence="3" type="ORF">BS47DRAFT_1481236</name>
</gene>
<dbReference type="Proteomes" id="UP000886523">
    <property type="component" value="Unassembled WGS sequence"/>
</dbReference>
<evidence type="ECO:0000313" key="3">
    <source>
        <dbReference type="EMBL" id="KAF9520926.1"/>
    </source>
</evidence>
<sequence>MPFLARMHTPAQVSRLAAKIIRQSFMAGQIQDACDALSNLHARTLDYYNPKPSSAASVNFSLGPSPLRLPTTTLVHGLLRVGLSHKASTVIVDTMNGHVPVRSHKILSALALEHRVRFRVQTLESVVAALCPPAGSGISVQGPLVKEVSEMRRLERASIPPRFKHAQGITLLNLFRQHRYRRSKEMYDRVIDACLLQGEIITACLLFVLLVKDWQVRSVLRQARAHPEPPKGPDNLSIEPGTPHPPPPRGLFWSGKSNDSLVYISPDDTHLPVTHVAKIPLDRIISLGLHDQSLYIPPPPNDSLLKIVRHLNLYTSSELFETSSDLDVPDPHTSLQGRLASPKDSLEVLEYLVHLLHERALPDSRISSLISVMCSIRPNLTYYVDRVPLLPLRRRKIRTRHPPTSGKVPPTEPSPYDSFSPRLRPLPTIDFRKQVSLYAFSNAVLLDLISSPPSPPDSDSISTHMLPVLDRRSYNALLHYALRNRKSPELAQKVLDNMQERGRGIDTVTANIILRDMALLRLNADVRQAMALFFPASQVAAEAHGADDDGPTDSSMSEPGSDSSHQPSTSEQTGPTSPSLPTLVIPPRKARDPVVSPDKYTLTSILAYRTSSGIHFRDALQLLRTSMPLLSGPATLSRSSTTVVSSMFRRTDVQHPHKASTMIPTFSPSMRTKPDFTGPLSYTVLLNMLAKAGLLLKAEKLFWHAKRAERRSWKLGRARFLATLQSRGGSFSHREGPMWRPWCLPIEAYTVMIQCYATERRSRLLPPPQGEGWRNDLAHRTYWEVMGGARRVYDSLSILHELLADDNIHGGGRDRTPTDYRKAARHWGLTYALGGSIPVPDARFFNAALQMFARHEWYDERQASKGRNDRVHPLSHTYLAPHRTDDAENYRMLERIAVDMQRFGYPVPEGVSDVLRHRGAGLEPRLASAIAYSVPQAVHPFRIPAPKARGLPHRRHGGEMIRAKRRAYCTSRQTIRPIARSGVISRQ</sequence>